<evidence type="ECO:0000256" key="1">
    <source>
        <dbReference type="SAM" id="MobiDB-lite"/>
    </source>
</evidence>
<sequence>MIRSVALLSFTVTGISLMLRRGEKADEVLATLRGSSGVPPIKPPPGKPPVALGGPEPEPLRYLEQTVARVADDSEMFEQVSMAVRPKVPSEVFTTFAIAAGGTWTDRLWRIEGEHKDKPHLHEWATFVRLAENGHEVVILPRTDKKSPDALIDGYLFDAKTPTGSGNNTINNQLKTGRLQASRLVIDLLQSDRPISQVLDDLKLSKARYTGKLLEVIVIGRNGDEVRFEYE</sequence>
<dbReference type="InterPro" id="IPR040559">
    <property type="entry name" value="CdiA_C"/>
</dbReference>
<dbReference type="Gene3D" id="3.40.1350.120">
    <property type="match status" value="1"/>
</dbReference>
<name>A0ABW1Q9P1_9CORY</name>
<dbReference type="EMBL" id="JBHSQE010000001">
    <property type="protein sequence ID" value="MFC6145603.1"/>
    <property type="molecule type" value="Genomic_DNA"/>
</dbReference>
<evidence type="ECO:0000259" key="2">
    <source>
        <dbReference type="Pfam" id="PF18451"/>
    </source>
</evidence>
<evidence type="ECO:0000313" key="3">
    <source>
        <dbReference type="EMBL" id="MFC6145603.1"/>
    </source>
</evidence>
<dbReference type="Pfam" id="PF18451">
    <property type="entry name" value="CdiA_C"/>
    <property type="match status" value="1"/>
</dbReference>
<reference evidence="4" key="1">
    <citation type="journal article" date="2019" name="Int. J. Syst. Evol. Microbiol.">
        <title>The Global Catalogue of Microorganisms (GCM) 10K type strain sequencing project: providing services to taxonomists for standard genome sequencing and annotation.</title>
        <authorList>
            <consortium name="The Broad Institute Genomics Platform"/>
            <consortium name="The Broad Institute Genome Sequencing Center for Infectious Disease"/>
            <person name="Wu L."/>
            <person name="Ma J."/>
        </authorList>
    </citation>
    <scope>NUCLEOTIDE SEQUENCE [LARGE SCALE GENOMIC DNA]</scope>
    <source>
        <strain evidence="4">CCUG 51943</strain>
    </source>
</reference>
<keyword evidence="4" id="KW-1185">Reference proteome</keyword>
<feature type="domain" description="tRNA nuclease CdiA C-terminal" evidence="2">
    <location>
        <begin position="146"/>
        <end position="223"/>
    </location>
</feature>
<protein>
    <recommendedName>
        <fullName evidence="2">tRNA nuclease CdiA C-terminal domain-containing protein</fullName>
    </recommendedName>
</protein>
<accession>A0ABW1Q9P1</accession>
<gene>
    <name evidence="3" type="ORF">ACFPUZ_02095</name>
</gene>
<proteinExistence type="predicted"/>
<dbReference type="RefSeq" id="WP_376999401.1">
    <property type="nucleotide sequence ID" value="NZ_JBHSQE010000001.1"/>
</dbReference>
<feature type="region of interest" description="Disordered" evidence="1">
    <location>
        <begin position="35"/>
        <end position="54"/>
    </location>
</feature>
<dbReference type="Proteomes" id="UP001596244">
    <property type="component" value="Unassembled WGS sequence"/>
</dbReference>
<evidence type="ECO:0000313" key="4">
    <source>
        <dbReference type="Proteomes" id="UP001596244"/>
    </source>
</evidence>
<comment type="caution">
    <text evidence="3">The sequence shown here is derived from an EMBL/GenBank/DDBJ whole genome shotgun (WGS) entry which is preliminary data.</text>
</comment>
<organism evidence="3 4">
    <name type="scientific">Corynebacterium nasicanis</name>
    <dbReference type="NCBI Taxonomy" id="1448267"/>
    <lineage>
        <taxon>Bacteria</taxon>
        <taxon>Bacillati</taxon>
        <taxon>Actinomycetota</taxon>
        <taxon>Actinomycetes</taxon>
        <taxon>Mycobacteriales</taxon>
        <taxon>Corynebacteriaceae</taxon>
        <taxon>Corynebacterium</taxon>
    </lineage>
</organism>